<keyword evidence="3" id="KW-0378">Hydrolase</keyword>
<dbReference type="GO" id="GO:0009307">
    <property type="term" value="P:DNA restriction-modification system"/>
    <property type="evidence" value="ECO:0007669"/>
    <property type="project" value="InterPro"/>
</dbReference>
<dbReference type="InterPro" id="IPR011856">
    <property type="entry name" value="tRNA_endonuc-like_dom_sf"/>
</dbReference>
<dbReference type="InterPro" id="IPR007560">
    <property type="entry name" value="Restrct_endonuc_IV_Mrr"/>
</dbReference>
<evidence type="ECO:0000313" key="4">
    <source>
        <dbReference type="Proteomes" id="UP000680020"/>
    </source>
</evidence>
<feature type="domain" description="Restriction endonuclease type IV Mrr" evidence="1">
    <location>
        <begin position="154"/>
        <end position="273"/>
    </location>
</feature>
<evidence type="ECO:0000313" key="3">
    <source>
        <dbReference type="EMBL" id="MBS7823778.1"/>
    </source>
</evidence>
<evidence type="ECO:0000259" key="2">
    <source>
        <dbReference type="Pfam" id="PF14338"/>
    </source>
</evidence>
<sequence length="299" mass="32880">MLPSYQDLMLPILQCVAQHTSISTRALSDVLVEQLNIPEKARQQKLKSGQLVLTNRISWASIYLRKSGLLESKTRGMLSITKAGKRIAKDADIDAINNQFLMQFPSFAAFMQASRAPQIPKEKEIERTSLERLEAAHHEINTQLALSLKEKILSASPAFFEKLVIELLLAMGYGGSMEDAGAVIGQTGDGGIDGIIKADRLGLDNIYVQAKRWQGTVGEPAIRDFVGALTGYHGANKGVFITTGKFSKNAQKFFPKNGAKVVLVDGELLTKLMIEYNIGVSDQQAYVVKTIDIDFFDSE</sequence>
<reference evidence="3" key="1">
    <citation type="submission" date="2021-03" db="EMBL/GenBank/DDBJ databases">
        <title>Identification and antibiotic profiling of Wohlfahrtiimonas chitiniclastica, an underestimated human pathogen.</title>
        <authorList>
            <person name="Kopf A."/>
            <person name="Bunk B."/>
            <person name="Coldewey S."/>
            <person name="Gunzer F."/>
            <person name="Riedel T."/>
            <person name="Schroettner P."/>
        </authorList>
    </citation>
    <scope>NUCLEOTIDE SEQUENCE</scope>
    <source>
        <strain evidence="3">DSM 100917</strain>
    </source>
</reference>
<dbReference type="RefSeq" id="WP_213403273.1">
    <property type="nucleotide sequence ID" value="NZ_JAGIBT010000001.1"/>
</dbReference>
<dbReference type="PANTHER" id="PTHR30015">
    <property type="entry name" value="MRR RESTRICTION SYSTEM PROTEIN"/>
    <property type="match status" value="1"/>
</dbReference>
<accession>A0AB35BXG4</accession>
<evidence type="ECO:0000259" key="1">
    <source>
        <dbReference type="Pfam" id="PF04471"/>
    </source>
</evidence>
<keyword evidence="3" id="KW-0540">Nuclease</keyword>
<dbReference type="Pfam" id="PF14338">
    <property type="entry name" value="Mrr_N"/>
    <property type="match status" value="1"/>
</dbReference>
<organism evidence="3 4">
    <name type="scientific">Wohlfahrtiimonas chitiniclastica</name>
    <dbReference type="NCBI Taxonomy" id="400946"/>
    <lineage>
        <taxon>Bacteria</taxon>
        <taxon>Pseudomonadati</taxon>
        <taxon>Pseudomonadota</taxon>
        <taxon>Gammaproteobacteria</taxon>
        <taxon>Cardiobacteriales</taxon>
        <taxon>Ignatzschineriaceae</taxon>
        <taxon>Wohlfahrtiimonas</taxon>
    </lineage>
</organism>
<protein>
    <submittedName>
        <fullName evidence="3">Restriction endonuclease</fullName>
    </submittedName>
</protein>
<proteinExistence type="predicted"/>
<dbReference type="GO" id="GO:0003677">
    <property type="term" value="F:DNA binding"/>
    <property type="evidence" value="ECO:0007669"/>
    <property type="project" value="InterPro"/>
</dbReference>
<keyword evidence="3" id="KW-0255">Endonuclease</keyword>
<dbReference type="EMBL" id="JAGIBU010000001">
    <property type="protein sequence ID" value="MBS7823778.1"/>
    <property type="molecule type" value="Genomic_DNA"/>
</dbReference>
<dbReference type="SUPFAM" id="SSF52980">
    <property type="entry name" value="Restriction endonuclease-like"/>
    <property type="match status" value="1"/>
</dbReference>
<name>A0AB35BXG4_9GAMM</name>
<dbReference type="GO" id="GO:0015666">
    <property type="term" value="F:restriction endodeoxyribonuclease activity"/>
    <property type="evidence" value="ECO:0007669"/>
    <property type="project" value="TreeGrafter"/>
</dbReference>
<dbReference type="Gene3D" id="3.40.1350.10">
    <property type="match status" value="1"/>
</dbReference>
<dbReference type="Pfam" id="PF04471">
    <property type="entry name" value="Mrr_cat"/>
    <property type="match status" value="1"/>
</dbReference>
<dbReference type="InterPro" id="IPR025745">
    <property type="entry name" value="Mrr-like_N_dom"/>
</dbReference>
<gene>
    <name evidence="3" type="ORF">J7561_01010</name>
</gene>
<dbReference type="AlphaFoldDB" id="A0AB35BXG4"/>
<dbReference type="Proteomes" id="UP000680020">
    <property type="component" value="Unassembled WGS sequence"/>
</dbReference>
<dbReference type="InterPro" id="IPR011335">
    <property type="entry name" value="Restrct_endonuc-II-like"/>
</dbReference>
<dbReference type="PANTHER" id="PTHR30015:SF7">
    <property type="entry name" value="TYPE IV METHYL-DIRECTED RESTRICTION ENZYME ECOKMRR"/>
    <property type="match status" value="1"/>
</dbReference>
<dbReference type="InterPro" id="IPR052906">
    <property type="entry name" value="Type_IV_Methyl-Rstrct_Enzyme"/>
</dbReference>
<comment type="caution">
    <text evidence="3">The sequence shown here is derived from an EMBL/GenBank/DDBJ whole genome shotgun (WGS) entry which is preliminary data.</text>
</comment>
<feature type="domain" description="Restriction system protein Mrr-like N-terminal" evidence="2">
    <location>
        <begin position="5"/>
        <end position="88"/>
    </location>
</feature>